<evidence type="ECO:0000256" key="1">
    <source>
        <dbReference type="ARBA" id="ARBA00001946"/>
    </source>
</evidence>
<dbReference type="EMBL" id="AE000513">
    <property type="protein sequence ID" value="AAF09856.1"/>
    <property type="molecule type" value="Genomic_DNA"/>
</dbReference>
<proteinExistence type="inferred from homology"/>
<dbReference type="STRING" id="243230.DR_0274"/>
<dbReference type="GO" id="GO:0005737">
    <property type="term" value="C:cytoplasm"/>
    <property type="evidence" value="ECO:0000318"/>
    <property type="project" value="GO_Central"/>
</dbReference>
<feature type="domain" description="Nudix hydrolase" evidence="4">
    <location>
        <begin position="24"/>
        <end position="160"/>
    </location>
</feature>
<dbReference type="RefSeq" id="WP_010886919.1">
    <property type="nucleotide sequence ID" value="NC_001263.1"/>
</dbReference>
<keyword evidence="6" id="KW-1185">Reference proteome</keyword>
<dbReference type="PATRIC" id="fig|243230.17.peg.439"/>
<dbReference type="PRINTS" id="PR00502">
    <property type="entry name" value="NUDIXFAMILY"/>
</dbReference>
<keyword evidence="2 3" id="KW-0378">Hydrolase</keyword>
<dbReference type="InterPro" id="IPR000086">
    <property type="entry name" value="NUDIX_hydrolase_dom"/>
</dbReference>
<dbReference type="Pfam" id="PF00293">
    <property type="entry name" value="NUDIX"/>
    <property type="match status" value="1"/>
</dbReference>
<organism evidence="5 6">
    <name type="scientific">Deinococcus radiodurans (strain ATCC 13939 / DSM 20539 / JCM 16871 / CCUG 27074 / LMG 4051 / NBRC 15346 / NCIMB 9279 / VKM B-1422 / R1)</name>
    <dbReference type="NCBI Taxonomy" id="243230"/>
    <lineage>
        <taxon>Bacteria</taxon>
        <taxon>Thermotogati</taxon>
        <taxon>Deinococcota</taxon>
        <taxon>Deinococci</taxon>
        <taxon>Deinococcales</taxon>
        <taxon>Deinococcaceae</taxon>
        <taxon>Deinococcus</taxon>
    </lineage>
</organism>
<dbReference type="PIR" id="F75538">
    <property type="entry name" value="F75538"/>
</dbReference>
<comment type="cofactor">
    <cofactor evidence="1">
        <name>Mg(2+)</name>
        <dbReference type="ChEBI" id="CHEBI:18420"/>
    </cofactor>
</comment>
<dbReference type="PROSITE" id="PS51462">
    <property type="entry name" value="NUDIX"/>
    <property type="match status" value="1"/>
</dbReference>
<name>Q9RXN6_DEIRA</name>
<dbReference type="GO" id="GO:0016818">
    <property type="term" value="F:hydrolase activity, acting on acid anhydrides, in phosphorus-containing anhydrides"/>
    <property type="evidence" value="ECO:0000318"/>
    <property type="project" value="GO_Central"/>
</dbReference>
<dbReference type="PANTHER" id="PTHR43046:SF14">
    <property type="entry name" value="MUTT_NUDIX FAMILY PROTEIN"/>
    <property type="match status" value="1"/>
</dbReference>
<dbReference type="InterPro" id="IPR020476">
    <property type="entry name" value="Nudix_hydrolase"/>
</dbReference>
<dbReference type="EnsemblBacteria" id="AAF09856">
    <property type="protein sequence ID" value="AAF09856"/>
    <property type="gene ID" value="DR_0274"/>
</dbReference>
<dbReference type="InParanoid" id="Q9RXN6"/>
<dbReference type="Proteomes" id="UP000002524">
    <property type="component" value="Chromosome 1"/>
</dbReference>
<dbReference type="GeneID" id="69516506"/>
<gene>
    <name evidence="5" type="ordered locus">DR_0274</name>
</gene>
<dbReference type="eggNOG" id="COG0494">
    <property type="taxonomic scope" value="Bacteria"/>
</dbReference>
<dbReference type="PROSITE" id="PS00893">
    <property type="entry name" value="NUDIX_BOX"/>
    <property type="match status" value="1"/>
</dbReference>
<dbReference type="PaxDb" id="243230-DR_0274"/>
<evidence type="ECO:0000256" key="3">
    <source>
        <dbReference type="RuleBase" id="RU003476"/>
    </source>
</evidence>
<evidence type="ECO:0000313" key="6">
    <source>
        <dbReference type="Proteomes" id="UP000002524"/>
    </source>
</evidence>
<dbReference type="HOGENOM" id="CLU_106692_2_0_0"/>
<dbReference type="Gene3D" id="3.90.79.10">
    <property type="entry name" value="Nucleoside Triphosphate Pyrophosphohydrolase"/>
    <property type="match status" value="1"/>
</dbReference>
<dbReference type="SUPFAM" id="SSF55811">
    <property type="entry name" value="Nudix"/>
    <property type="match status" value="1"/>
</dbReference>
<reference evidence="5 6" key="1">
    <citation type="journal article" date="1999" name="Science">
        <title>Genome sequence of the radioresistant bacterium Deinococcus radiodurans R1.</title>
        <authorList>
            <person name="White O."/>
            <person name="Eisen J.A."/>
            <person name="Heidelberg J.F."/>
            <person name="Hickey E.K."/>
            <person name="Peterson J.D."/>
            <person name="Dodson R.J."/>
            <person name="Haft D.H."/>
            <person name="Gwinn M.L."/>
            <person name="Nelson W.C."/>
            <person name="Richardson D.L."/>
            <person name="Moffat K.S."/>
            <person name="Qin H."/>
            <person name="Jiang L."/>
            <person name="Pamphile W."/>
            <person name="Crosby M."/>
            <person name="Shen M."/>
            <person name="Vamathevan J.J."/>
            <person name="Lam P."/>
            <person name="McDonald L."/>
            <person name="Utterback T."/>
            <person name="Zalewski C."/>
            <person name="Makarova K.S."/>
            <person name="Aravind L."/>
            <person name="Daly M.J."/>
            <person name="Minton K.W."/>
            <person name="Fleischmann R.D."/>
            <person name="Ketchum K.A."/>
            <person name="Nelson K.E."/>
            <person name="Salzberg S."/>
            <person name="Smith H.O."/>
            <person name="Venter J.C."/>
            <person name="Fraser C.M."/>
        </authorList>
    </citation>
    <scope>NUCLEOTIDE SEQUENCE [LARGE SCALE GENOMIC DNA]</scope>
    <source>
        <strain evidence="6">ATCC 13939 / DSM 20539 / JCM 16871 / LMG 4051 / NBRC 15346 / NCIMB 9279 / R1 / VKM B-1422</strain>
    </source>
</reference>
<dbReference type="OrthoDB" id="511483at2"/>
<comment type="similarity">
    <text evidence="3">Belongs to the Nudix hydrolase family.</text>
</comment>
<evidence type="ECO:0000256" key="2">
    <source>
        <dbReference type="ARBA" id="ARBA00022801"/>
    </source>
</evidence>
<accession>Q9RXN6</accession>
<sequence>MIHLPTMEHAPGLVQRLREGAVCVTRTAVKAVIRREGQLWLLHSPPWACFKFPGGGVEMGESHAEALARELREELGAELRGPGPLLLTVTELWPAREPDAELFRMDSLYFACEVEAGQHAPQLEAYESELGLTPCWVTPQAAAEANAAAQAREGAPDWLKREVAVLRALGKPGATLTP</sequence>
<dbReference type="AlphaFoldDB" id="Q9RXN6"/>
<dbReference type="InterPro" id="IPR015797">
    <property type="entry name" value="NUDIX_hydrolase-like_dom_sf"/>
</dbReference>
<dbReference type="KEGG" id="dra:DR_0274"/>
<dbReference type="PANTHER" id="PTHR43046">
    <property type="entry name" value="GDP-MANNOSE MANNOSYL HYDROLASE"/>
    <property type="match status" value="1"/>
</dbReference>
<evidence type="ECO:0000259" key="4">
    <source>
        <dbReference type="PROSITE" id="PS51462"/>
    </source>
</evidence>
<dbReference type="InterPro" id="IPR020084">
    <property type="entry name" value="NUDIX_hydrolase_CS"/>
</dbReference>
<evidence type="ECO:0000313" key="5">
    <source>
        <dbReference type="EMBL" id="AAF09856.1"/>
    </source>
</evidence>
<protein>
    <submittedName>
        <fullName evidence="5">MutT/nudix family protein</fullName>
    </submittedName>
</protein>